<dbReference type="InterPro" id="IPR043129">
    <property type="entry name" value="ATPase_NBD"/>
</dbReference>
<proteinExistence type="predicted"/>
<dbReference type="PANTHER" id="PTHR42749:SF1">
    <property type="entry name" value="CELL SHAPE-DETERMINING PROTEIN MREB"/>
    <property type="match status" value="1"/>
</dbReference>
<evidence type="ECO:0000313" key="3">
    <source>
        <dbReference type="Proteomes" id="UP001232992"/>
    </source>
</evidence>
<accession>A0ABT7BZS7</accession>
<dbReference type="RefSeq" id="WP_283759366.1">
    <property type="nucleotide sequence ID" value="NZ_JAQOSQ010000018.1"/>
</dbReference>
<dbReference type="Gene3D" id="3.30.420.40">
    <property type="match status" value="2"/>
</dbReference>
<protein>
    <submittedName>
        <fullName evidence="2">Uncharacterized protein</fullName>
    </submittedName>
</protein>
<reference evidence="2 3" key="1">
    <citation type="submission" date="2023-01" db="EMBL/GenBank/DDBJ databases">
        <title>Novel diversity within Roseofilum (Cyanobacteria; Desertifilaceae) from marine benthic mats with descriptions of four novel species.</title>
        <authorList>
            <person name="Wang Y."/>
            <person name="Berthold D.E."/>
            <person name="Hu J."/>
            <person name="Lefler F.W."/>
            <person name="Laughinghouse H.D. IV."/>
        </authorList>
    </citation>
    <scope>NUCLEOTIDE SEQUENCE [LARGE SCALE GENOMIC DNA]</scope>
    <source>
        <strain evidence="2 3">BLCC-M143</strain>
    </source>
</reference>
<dbReference type="Gene3D" id="3.90.640.10">
    <property type="entry name" value="Actin, Chain A, domain 4"/>
    <property type="match status" value="1"/>
</dbReference>
<dbReference type="SUPFAM" id="SSF53067">
    <property type="entry name" value="Actin-like ATPase domain"/>
    <property type="match status" value="1"/>
</dbReference>
<dbReference type="EMBL" id="JAQOSQ010000018">
    <property type="protein sequence ID" value="MDJ1184712.1"/>
    <property type="molecule type" value="Genomic_DNA"/>
</dbReference>
<sequence>MAYQQAGDRAERYPSPNCQGRDQVKPEEQEQPLWYLGLDVGTTGISAVLVNDRTRCFYPLEWCESDLKGSVTRQKRRWGTELEPLSLDEGIPVALNRLKPYLDEGLPYVEGPGVQWSDDRSLSYRTLIEGMARQLRALLEVRESSRTVRSRLNDASVQPLSNRELQEIVSRLSGVVVGCPYQWSDAYRFNLREAILKAGWVDRGEKIRFVDEAIALVLSELRDTGQGIQWQGATLIIDSGATTTEFALVDIPLQRSQLSYKDFHLGSLSYGGDAIDQDIICQLLLSTDNLFLPPSDGERGEKGILFPEPGTADRQKRDRLARYLRSIKWGPAMFEIAEEIKYRLQFEDRMTVVLDEQKWTVTRRDLELKVFVPFLRGLNREINRLFAQTGTASQGVRQALCTGGSASLGAIARWLRQKLPSAAIIQDRMDRHEAPKCSRVAYGLANLPLNPLFLDRPRHQYSDYFLLLELLRVMPAIPISEKDIFQLLEKQGINTDSCRDRLRRLLQGTLPPGFDRAEAVVEKPWCSQLDGDRYQLNTDYYKDLLIQCDRLLELSAQNLEEPYLILSPNMV</sequence>
<dbReference type="Proteomes" id="UP001232992">
    <property type="component" value="Unassembled WGS sequence"/>
</dbReference>
<gene>
    <name evidence="2" type="ORF">PMH09_16105</name>
</gene>
<feature type="region of interest" description="Disordered" evidence="1">
    <location>
        <begin position="1"/>
        <end position="26"/>
    </location>
</feature>
<evidence type="ECO:0000313" key="2">
    <source>
        <dbReference type="EMBL" id="MDJ1184712.1"/>
    </source>
</evidence>
<dbReference type="PANTHER" id="PTHR42749">
    <property type="entry name" value="CELL SHAPE-DETERMINING PROTEIN MREB"/>
    <property type="match status" value="1"/>
</dbReference>
<name>A0ABT7BZS7_9CYAN</name>
<comment type="caution">
    <text evidence="2">The sequence shown here is derived from an EMBL/GenBank/DDBJ whole genome shotgun (WGS) entry which is preliminary data.</text>
</comment>
<organism evidence="2 3">
    <name type="scientific">Roseofilum casamattae BLCC-M143</name>
    <dbReference type="NCBI Taxonomy" id="3022442"/>
    <lineage>
        <taxon>Bacteria</taxon>
        <taxon>Bacillati</taxon>
        <taxon>Cyanobacteriota</taxon>
        <taxon>Cyanophyceae</taxon>
        <taxon>Desertifilales</taxon>
        <taxon>Desertifilaceae</taxon>
        <taxon>Roseofilum</taxon>
        <taxon>Roseofilum casamattae</taxon>
    </lineage>
</organism>
<evidence type="ECO:0000256" key="1">
    <source>
        <dbReference type="SAM" id="MobiDB-lite"/>
    </source>
</evidence>
<keyword evidence="3" id="KW-1185">Reference proteome</keyword>